<sequence length="155" mass="17073">MTKKPVKQSHVVHPIASENISYRYRFSVSITNHSSRLPLTPVFGAQQLGITLMWEKYTDKYKAYKLVALPIAAFGTTASIMSVAFYGDVSISAKQLAFGCAMASAMVTAIVSFLELVADARQKERRAAEQLASDQRIEQLEVRIRMLEQGTAAAA</sequence>
<evidence type="ECO:0000256" key="1">
    <source>
        <dbReference type="SAM" id="Phobius"/>
    </source>
</evidence>
<proteinExistence type="predicted"/>
<name>A0ABY5XQS6_RHISU</name>
<gene>
    <name evidence="2" type="ORF">N2599_10205</name>
</gene>
<feature type="transmembrane region" description="Helical" evidence="1">
    <location>
        <begin position="96"/>
        <end position="117"/>
    </location>
</feature>
<evidence type="ECO:0008006" key="4">
    <source>
        <dbReference type="Google" id="ProtNLM"/>
    </source>
</evidence>
<dbReference type="RefSeq" id="WP_156915218.1">
    <property type="nucleotide sequence ID" value="NZ_CP104143.1"/>
</dbReference>
<dbReference type="Proteomes" id="UP001060123">
    <property type="component" value="Chromosome"/>
</dbReference>
<reference evidence="2" key="1">
    <citation type="submission" date="2022-09" db="EMBL/GenBank/DDBJ databases">
        <title>Australian commercial rhizobial inoculants.</title>
        <authorList>
            <person name="Kohlmeier M.G."/>
            <person name="O'Hara G.W."/>
            <person name="Colombi E."/>
            <person name="Ramsay J.P."/>
            <person name="Terpolilli J."/>
        </authorList>
    </citation>
    <scope>NUCLEOTIDE SEQUENCE</scope>
    <source>
        <strain evidence="2">WSM1592</strain>
    </source>
</reference>
<dbReference type="EMBL" id="CP104143">
    <property type="protein sequence ID" value="UWU16317.1"/>
    <property type="molecule type" value="Genomic_DNA"/>
</dbReference>
<keyword evidence="3" id="KW-1185">Reference proteome</keyword>
<protein>
    <recommendedName>
        <fullName evidence="4">SMODS and SLOG-associating 2TM effector domain-containing protein</fullName>
    </recommendedName>
</protein>
<keyword evidence="1" id="KW-0812">Transmembrane</keyword>
<organism evidence="2 3">
    <name type="scientific">Rhizobium sullae</name>
    <name type="common">Rhizobium hedysari</name>
    <dbReference type="NCBI Taxonomy" id="50338"/>
    <lineage>
        <taxon>Bacteria</taxon>
        <taxon>Pseudomonadati</taxon>
        <taxon>Pseudomonadota</taxon>
        <taxon>Alphaproteobacteria</taxon>
        <taxon>Hyphomicrobiales</taxon>
        <taxon>Rhizobiaceae</taxon>
        <taxon>Rhizobium/Agrobacterium group</taxon>
        <taxon>Rhizobium</taxon>
    </lineage>
</organism>
<accession>A0ABY5XQS6</accession>
<evidence type="ECO:0000313" key="3">
    <source>
        <dbReference type="Proteomes" id="UP001060123"/>
    </source>
</evidence>
<keyword evidence="1" id="KW-0472">Membrane</keyword>
<evidence type="ECO:0000313" key="2">
    <source>
        <dbReference type="EMBL" id="UWU16317.1"/>
    </source>
</evidence>
<feature type="transmembrane region" description="Helical" evidence="1">
    <location>
        <begin position="63"/>
        <end position="84"/>
    </location>
</feature>
<keyword evidence="1" id="KW-1133">Transmembrane helix</keyword>